<feature type="non-terminal residue" evidence="2">
    <location>
        <position position="109"/>
    </location>
</feature>
<feature type="region of interest" description="Disordered" evidence="1">
    <location>
        <begin position="13"/>
        <end position="46"/>
    </location>
</feature>
<keyword evidence="3" id="KW-1185">Reference proteome</keyword>
<gene>
    <name evidence="2" type="ORF">A0J61_11362</name>
</gene>
<dbReference type="Proteomes" id="UP000093000">
    <property type="component" value="Unassembled WGS sequence"/>
</dbReference>
<evidence type="ECO:0000313" key="3">
    <source>
        <dbReference type="Proteomes" id="UP000093000"/>
    </source>
</evidence>
<name>A0A1C7MUV1_9FUNG</name>
<accession>A0A1C7MUV1</accession>
<comment type="caution">
    <text evidence="2">The sequence shown here is derived from an EMBL/GenBank/DDBJ whole genome shotgun (WGS) entry which is preliminary data.</text>
</comment>
<proteinExistence type="predicted"/>
<evidence type="ECO:0000313" key="2">
    <source>
        <dbReference type="EMBL" id="OBZ80590.1"/>
    </source>
</evidence>
<feature type="compositionally biased region" description="Polar residues" evidence="1">
    <location>
        <begin position="14"/>
        <end position="34"/>
    </location>
</feature>
<dbReference type="InParanoid" id="A0A1C7MUV1"/>
<organism evidence="2 3">
    <name type="scientific">Choanephora cucurbitarum</name>
    <dbReference type="NCBI Taxonomy" id="101091"/>
    <lineage>
        <taxon>Eukaryota</taxon>
        <taxon>Fungi</taxon>
        <taxon>Fungi incertae sedis</taxon>
        <taxon>Mucoromycota</taxon>
        <taxon>Mucoromycotina</taxon>
        <taxon>Mucoromycetes</taxon>
        <taxon>Mucorales</taxon>
        <taxon>Mucorineae</taxon>
        <taxon>Choanephoraceae</taxon>
        <taxon>Choanephoroideae</taxon>
        <taxon>Choanephora</taxon>
    </lineage>
</organism>
<reference evidence="2 3" key="1">
    <citation type="submission" date="2016-03" db="EMBL/GenBank/DDBJ databases">
        <title>Choanephora cucurbitarum.</title>
        <authorList>
            <person name="Min B."/>
            <person name="Park H."/>
            <person name="Park J.-H."/>
            <person name="Shin H.-D."/>
            <person name="Choi I.-G."/>
        </authorList>
    </citation>
    <scope>NUCLEOTIDE SEQUENCE [LARGE SCALE GENOMIC DNA]</scope>
    <source>
        <strain evidence="2 3">KUS-F28377</strain>
    </source>
</reference>
<protein>
    <submittedName>
        <fullName evidence="2">Uncharacterized protein</fullName>
    </submittedName>
</protein>
<evidence type="ECO:0000256" key="1">
    <source>
        <dbReference type="SAM" id="MobiDB-lite"/>
    </source>
</evidence>
<dbReference type="EMBL" id="LUGH01001950">
    <property type="protein sequence ID" value="OBZ80590.1"/>
    <property type="molecule type" value="Genomic_DNA"/>
</dbReference>
<dbReference type="AlphaFoldDB" id="A0A1C7MUV1"/>
<sequence length="109" mass="11875">MKAVRNELAKRIVSNYTETPTSSEVPTGNNQPALNENEESRSRSFSPMEDLEFQVAGVDPAIQSYYAQSLPVTGNANAGQLYAEEETYAGVKQHYVVDVDTSSTIALDA</sequence>